<evidence type="ECO:0000256" key="2">
    <source>
        <dbReference type="ARBA" id="ARBA00022741"/>
    </source>
</evidence>
<keyword evidence="3 5" id="KW-0067">ATP-binding</keyword>
<dbReference type="SUPFAM" id="SSF52540">
    <property type="entry name" value="P-loop containing nucleoside triphosphate hydrolases"/>
    <property type="match status" value="1"/>
</dbReference>
<dbReference type="PROSITE" id="PS00211">
    <property type="entry name" value="ABC_TRANSPORTER_1"/>
    <property type="match status" value="1"/>
</dbReference>
<keyword evidence="1" id="KW-0813">Transport</keyword>
<dbReference type="InterPro" id="IPR003439">
    <property type="entry name" value="ABC_transporter-like_ATP-bd"/>
</dbReference>
<dbReference type="Gene3D" id="3.40.50.300">
    <property type="entry name" value="P-loop containing nucleotide triphosphate hydrolases"/>
    <property type="match status" value="1"/>
</dbReference>
<dbReference type="SMART" id="SM00382">
    <property type="entry name" value="AAA"/>
    <property type="match status" value="1"/>
</dbReference>
<dbReference type="InterPro" id="IPR027417">
    <property type="entry name" value="P-loop_NTPase"/>
</dbReference>
<evidence type="ECO:0000256" key="1">
    <source>
        <dbReference type="ARBA" id="ARBA00022448"/>
    </source>
</evidence>
<dbReference type="PROSITE" id="PS50893">
    <property type="entry name" value="ABC_TRANSPORTER_2"/>
    <property type="match status" value="1"/>
</dbReference>
<dbReference type="EMBL" id="JACNJZ010000187">
    <property type="protein sequence ID" value="MBC8318799.1"/>
    <property type="molecule type" value="Genomic_DNA"/>
</dbReference>
<protein>
    <submittedName>
        <fullName evidence="5">ABC transporter ATP-binding protein</fullName>
    </submittedName>
</protein>
<evidence type="ECO:0000259" key="4">
    <source>
        <dbReference type="PROSITE" id="PS50893"/>
    </source>
</evidence>
<organism evidence="5 6">
    <name type="scientific">Candidatus Desulfobia pelagia</name>
    <dbReference type="NCBI Taxonomy" id="2841692"/>
    <lineage>
        <taxon>Bacteria</taxon>
        <taxon>Pseudomonadati</taxon>
        <taxon>Thermodesulfobacteriota</taxon>
        <taxon>Desulfobulbia</taxon>
        <taxon>Desulfobulbales</taxon>
        <taxon>Desulfobulbaceae</taxon>
        <taxon>Candidatus Desulfobia</taxon>
    </lineage>
</organism>
<sequence>MVIIECEKLAKTYWTDDKEVPAVHNVDLQVAAGDFVVILGHSGSGKTTLLSLIGGLTSPANGSVRINGIDNWERDDRYISTLRNKTIGFIFQFASLIPTLTSLENLLLPLYFGSANNIHREHALHLLEQVGLADKASAYPSQLSGGQQRRIAIARAFMNKPDIILADEPTGDLDEETEKEILDLFRQQNEKGVTFLVVTHNSNLAKNQISPRILHMKQGVLSEEGR</sequence>
<accession>A0A8J6TD37</accession>
<dbReference type="GO" id="GO:0022857">
    <property type="term" value="F:transmembrane transporter activity"/>
    <property type="evidence" value="ECO:0007669"/>
    <property type="project" value="TreeGrafter"/>
</dbReference>
<evidence type="ECO:0000256" key="3">
    <source>
        <dbReference type="ARBA" id="ARBA00022840"/>
    </source>
</evidence>
<dbReference type="InterPro" id="IPR015854">
    <property type="entry name" value="ABC_transpr_LolD-like"/>
</dbReference>
<comment type="caution">
    <text evidence="5">The sequence shown here is derived from an EMBL/GenBank/DDBJ whole genome shotgun (WGS) entry which is preliminary data.</text>
</comment>
<dbReference type="GO" id="GO:0005886">
    <property type="term" value="C:plasma membrane"/>
    <property type="evidence" value="ECO:0007669"/>
    <property type="project" value="TreeGrafter"/>
</dbReference>
<dbReference type="InterPro" id="IPR017871">
    <property type="entry name" value="ABC_transporter-like_CS"/>
</dbReference>
<proteinExistence type="predicted"/>
<gene>
    <name evidence="5" type="ORF">H8E41_12920</name>
</gene>
<dbReference type="InterPro" id="IPR017911">
    <property type="entry name" value="MacB-like_ATP-bd"/>
</dbReference>
<dbReference type="GO" id="GO:0005524">
    <property type="term" value="F:ATP binding"/>
    <property type="evidence" value="ECO:0007669"/>
    <property type="project" value="UniProtKB-KW"/>
</dbReference>
<dbReference type="GO" id="GO:0016887">
    <property type="term" value="F:ATP hydrolysis activity"/>
    <property type="evidence" value="ECO:0007669"/>
    <property type="project" value="InterPro"/>
</dbReference>
<keyword evidence="2" id="KW-0547">Nucleotide-binding</keyword>
<name>A0A8J6TD37_9BACT</name>
<dbReference type="PANTHER" id="PTHR24220">
    <property type="entry name" value="IMPORT ATP-BINDING PROTEIN"/>
    <property type="match status" value="1"/>
</dbReference>
<dbReference type="CDD" id="cd03255">
    <property type="entry name" value="ABC_MJ0796_LolCDE_FtsE"/>
    <property type="match status" value="1"/>
</dbReference>
<evidence type="ECO:0000313" key="6">
    <source>
        <dbReference type="Proteomes" id="UP000614424"/>
    </source>
</evidence>
<feature type="domain" description="ABC transporter" evidence="4">
    <location>
        <begin position="4"/>
        <end position="226"/>
    </location>
</feature>
<dbReference type="Proteomes" id="UP000614424">
    <property type="component" value="Unassembled WGS sequence"/>
</dbReference>
<dbReference type="AlphaFoldDB" id="A0A8J6TD37"/>
<evidence type="ECO:0000313" key="5">
    <source>
        <dbReference type="EMBL" id="MBC8318799.1"/>
    </source>
</evidence>
<reference evidence="5 6" key="1">
    <citation type="submission" date="2020-08" db="EMBL/GenBank/DDBJ databases">
        <title>Bridging the membrane lipid divide: bacteria of the FCB group superphylum have the potential to synthesize archaeal ether lipids.</title>
        <authorList>
            <person name="Villanueva L."/>
            <person name="Von Meijenfeldt F.A.B."/>
            <person name="Westbye A.B."/>
            <person name="Yadav S."/>
            <person name="Hopmans E.C."/>
            <person name="Dutilh B.E."/>
            <person name="Sinninghe Damste J.S."/>
        </authorList>
    </citation>
    <scope>NUCLEOTIDE SEQUENCE [LARGE SCALE GENOMIC DNA]</scope>
    <source>
        <strain evidence="5">NIOZ-UU47</strain>
    </source>
</reference>
<dbReference type="PANTHER" id="PTHR24220:SF86">
    <property type="entry name" value="ABC TRANSPORTER ABCH.1"/>
    <property type="match status" value="1"/>
</dbReference>
<dbReference type="InterPro" id="IPR003593">
    <property type="entry name" value="AAA+_ATPase"/>
</dbReference>
<dbReference type="Pfam" id="PF00005">
    <property type="entry name" value="ABC_tran"/>
    <property type="match status" value="1"/>
</dbReference>